<feature type="domain" description="Major facilitator superfamily (MFS) profile" evidence="8">
    <location>
        <begin position="42"/>
        <end position="440"/>
    </location>
</feature>
<dbReference type="SUPFAM" id="SSF103473">
    <property type="entry name" value="MFS general substrate transporter"/>
    <property type="match status" value="1"/>
</dbReference>
<keyword evidence="3 7" id="KW-0812">Transmembrane</keyword>
<dbReference type="EMBL" id="WBJX01000001">
    <property type="protein sequence ID" value="KAB1639511.1"/>
    <property type="molecule type" value="Genomic_DNA"/>
</dbReference>
<evidence type="ECO:0000256" key="5">
    <source>
        <dbReference type="ARBA" id="ARBA00023136"/>
    </source>
</evidence>
<evidence type="ECO:0000256" key="2">
    <source>
        <dbReference type="ARBA" id="ARBA00022448"/>
    </source>
</evidence>
<feature type="transmembrane region" description="Helical" evidence="7">
    <location>
        <begin position="258"/>
        <end position="275"/>
    </location>
</feature>
<feature type="transmembrane region" description="Helical" evidence="7">
    <location>
        <begin position="197"/>
        <end position="215"/>
    </location>
</feature>
<evidence type="ECO:0000256" key="6">
    <source>
        <dbReference type="SAM" id="MobiDB-lite"/>
    </source>
</evidence>
<dbReference type="InterPro" id="IPR020846">
    <property type="entry name" value="MFS_dom"/>
</dbReference>
<keyword evidence="10" id="KW-1185">Reference proteome</keyword>
<dbReference type="GO" id="GO:0022857">
    <property type="term" value="F:transmembrane transporter activity"/>
    <property type="evidence" value="ECO:0007669"/>
    <property type="project" value="InterPro"/>
</dbReference>
<dbReference type="PANTHER" id="PTHR23506">
    <property type="entry name" value="GH10249P"/>
    <property type="match status" value="1"/>
</dbReference>
<keyword evidence="2" id="KW-0813">Transport</keyword>
<evidence type="ECO:0000259" key="8">
    <source>
        <dbReference type="PROSITE" id="PS50850"/>
    </source>
</evidence>
<keyword evidence="4 7" id="KW-1133">Transmembrane helix</keyword>
<feature type="transmembrane region" description="Helical" evidence="7">
    <location>
        <begin position="133"/>
        <end position="155"/>
    </location>
</feature>
<gene>
    <name evidence="9" type="ORF">F8O03_04030</name>
</gene>
<organism evidence="9 10">
    <name type="scientific">Pseudoclavibacter terrae</name>
    <dbReference type="NCBI Taxonomy" id="1530195"/>
    <lineage>
        <taxon>Bacteria</taxon>
        <taxon>Bacillati</taxon>
        <taxon>Actinomycetota</taxon>
        <taxon>Actinomycetes</taxon>
        <taxon>Micrococcales</taxon>
        <taxon>Microbacteriaceae</taxon>
        <taxon>Pseudoclavibacter</taxon>
    </lineage>
</organism>
<dbReference type="Gene3D" id="1.20.1250.20">
    <property type="entry name" value="MFS general substrate transporter like domains"/>
    <property type="match status" value="2"/>
</dbReference>
<dbReference type="GO" id="GO:0005886">
    <property type="term" value="C:plasma membrane"/>
    <property type="evidence" value="ECO:0007669"/>
    <property type="project" value="UniProtKB-SubCell"/>
</dbReference>
<dbReference type="AlphaFoldDB" id="A0A7J5B776"/>
<comment type="subcellular location">
    <subcellularLocation>
        <location evidence="1">Cell membrane</location>
        <topology evidence="1">Multi-pass membrane protein</topology>
    </subcellularLocation>
</comment>
<feature type="region of interest" description="Disordered" evidence="6">
    <location>
        <begin position="1"/>
        <end position="33"/>
    </location>
</feature>
<dbReference type="CDD" id="cd17325">
    <property type="entry name" value="MFS_MdtG_SLC18_like"/>
    <property type="match status" value="1"/>
</dbReference>
<evidence type="ECO:0000256" key="3">
    <source>
        <dbReference type="ARBA" id="ARBA00022692"/>
    </source>
</evidence>
<feature type="transmembrane region" description="Helical" evidence="7">
    <location>
        <begin position="167"/>
        <end position="191"/>
    </location>
</feature>
<sequence length="442" mass="45963">MAERAIEPNDPNVPGSDPEHPTTGQTPVISSVDGPRPPIPAEIWVLLVATFFIAIGFALIVPVLPQYALSFGVGATLVSVVVSAFAFMRLVFAPGAGALINKLGERRIYVAGLLIVAASTAAVAFAQDYWQLLVFRGLGGVGSVMFTISAAGMIARYSPPQIRGRISALWGGIFLVGNIAGPAVGGALAQFGIGVPFLVYSGTLVIAAAIVGVMMGRAHRVTARKAAEEAGLHDAGDDRAPGMRKLEPKSLREALQDSAYRASLVFGFANGWANFGVRTAILPLFVATSISQEPWVIGVVIAVGAVGNVVSLQYAGRKTDRVGRRPFILIGLGVSAVAMFATAFASDIVTMLALSFVLGLGSGLAAPAEQAVISDIIGYGRSGGQVLSTYQMTQDGGSILGPIVAGVIADLFGFTWAIIVSSLMLAIACLSWVWGRETFRSS</sequence>
<accession>A0A7J5B776</accession>
<comment type="caution">
    <text evidence="9">The sequence shown here is derived from an EMBL/GenBank/DDBJ whole genome shotgun (WGS) entry which is preliminary data.</text>
</comment>
<evidence type="ECO:0000256" key="4">
    <source>
        <dbReference type="ARBA" id="ARBA00022989"/>
    </source>
</evidence>
<reference evidence="9 10" key="1">
    <citation type="submission" date="2019-09" db="EMBL/GenBank/DDBJ databases">
        <title>Phylogeny of genus Pseudoclavibacter and closely related genus.</title>
        <authorList>
            <person name="Li Y."/>
        </authorList>
    </citation>
    <scope>NUCLEOTIDE SEQUENCE [LARGE SCALE GENOMIC DNA]</scope>
    <source>
        <strain evidence="9 10">THG-MD12</strain>
    </source>
</reference>
<dbReference type="InterPro" id="IPR050930">
    <property type="entry name" value="MFS_Vesicular_Transporter"/>
</dbReference>
<feature type="transmembrane region" description="Helical" evidence="7">
    <location>
        <begin position="295"/>
        <end position="315"/>
    </location>
</feature>
<keyword evidence="5 7" id="KW-0472">Membrane</keyword>
<dbReference type="InterPro" id="IPR011701">
    <property type="entry name" value="MFS"/>
</dbReference>
<feature type="transmembrane region" description="Helical" evidence="7">
    <location>
        <begin position="414"/>
        <end position="434"/>
    </location>
</feature>
<dbReference type="InterPro" id="IPR036259">
    <property type="entry name" value="MFS_trans_sf"/>
</dbReference>
<proteinExistence type="predicted"/>
<evidence type="ECO:0000256" key="1">
    <source>
        <dbReference type="ARBA" id="ARBA00004651"/>
    </source>
</evidence>
<dbReference type="InterPro" id="IPR001958">
    <property type="entry name" value="Tet-R_TetA/multi-R_MdtG-like"/>
</dbReference>
<dbReference type="Pfam" id="PF07690">
    <property type="entry name" value="MFS_1"/>
    <property type="match status" value="1"/>
</dbReference>
<dbReference type="OrthoDB" id="9793283at2"/>
<dbReference type="RefSeq" id="WP_104253782.1">
    <property type="nucleotide sequence ID" value="NZ_CANKVH010000015.1"/>
</dbReference>
<name>A0A7J5B776_9MICO</name>
<feature type="transmembrane region" description="Helical" evidence="7">
    <location>
        <begin position="43"/>
        <end position="61"/>
    </location>
</feature>
<evidence type="ECO:0000313" key="9">
    <source>
        <dbReference type="EMBL" id="KAB1639511.1"/>
    </source>
</evidence>
<protein>
    <submittedName>
        <fullName evidence="9">MFS transporter</fullName>
    </submittedName>
</protein>
<dbReference type="Proteomes" id="UP000490386">
    <property type="component" value="Unassembled WGS sequence"/>
</dbReference>
<dbReference type="PANTHER" id="PTHR23506:SF23">
    <property type="entry name" value="GH10249P"/>
    <property type="match status" value="1"/>
</dbReference>
<evidence type="ECO:0000313" key="10">
    <source>
        <dbReference type="Proteomes" id="UP000490386"/>
    </source>
</evidence>
<evidence type="ECO:0000256" key="7">
    <source>
        <dbReference type="SAM" id="Phobius"/>
    </source>
</evidence>
<feature type="transmembrane region" description="Helical" evidence="7">
    <location>
        <begin position="327"/>
        <end position="354"/>
    </location>
</feature>
<dbReference type="PRINTS" id="PR01035">
    <property type="entry name" value="TCRTETA"/>
</dbReference>
<feature type="transmembrane region" description="Helical" evidence="7">
    <location>
        <begin position="67"/>
        <end position="87"/>
    </location>
</feature>
<dbReference type="PROSITE" id="PS50850">
    <property type="entry name" value="MFS"/>
    <property type="match status" value="1"/>
</dbReference>
<feature type="transmembrane region" description="Helical" evidence="7">
    <location>
        <begin position="108"/>
        <end position="127"/>
    </location>
</feature>